<dbReference type="Gene3D" id="1.20.1420.20">
    <property type="entry name" value="M75 peptidase, HXXE motif"/>
    <property type="match status" value="1"/>
</dbReference>
<evidence type="ECO:0000256" key="1">
    <source>
        <dbReference type="ARBA" id="ARBA00004196"/>
    </source>
</evidence>
<dbReference type="InterPro" id="IPR036909">
    <property type="entry name" value="Cyt_c-like_dom_sf"/>
</dbReference>
<keyword evidence="2 7" id="KW-0349">Heme</keyword>
<dbReference type="GO" id="GO:0009055">
    <property type="term" value="F:electron transfer activity"/>
    <property type="evidence" value="ECO:0007669"/>
    <property type="project" value="InterPro"/>
</dbReference>
<dbReference type="PANTHER" id="PTHR30600:SF10">
    <property type="entry name" value="BLL6722 PROTEIN"/>
    <property type="match status" value="1"/>
</dbReference>
<evidence type="ECO:0000256" key="2">
    <source>
        <dbReference type="ARBA" id="ARBA00022617"/>
    </source>
</evidence>
<keyword evidence="3 7" id="KW-0479">Metal-binding</keyword>
<keyword evidence="8" id="KW-0472">Membrane</keyword>
<dbReference type="InterPro" id="IPR038352">
    <property type="entry name" value="Imelysin_sf"/>
</dbReference>
<dbReference type="InterPro" id="IPR009056">
    <property type="entry name" value="Cyt_c-like_dom"/>
</dbReference>
<comment type="subcellular location">
    <subcellularLocation>
        <location evidence="1">Cell envelope</location>
    </subcellularLocation>
</comment>
<dbReference type="PROSITE" id="PS51007">
    <property type="entry name" value="CYTC"/>
    <property type="match status" value="2"/>
</dbReference>
<accession>A0A5C7FZU4</accession>
<dbReference type="PANTHER" id="PTHR30600">
    <property type="entry name" value="CYTOCHROME C PEROXIDASE-RELATED"/>
    <property type="match status" value="1"/>
</dbReference>
<evidence type="ECO:0000313" key="10">
    <source>
        <dbReference type="EMBL" id="TXF90848.1"/>
    </source>
</evidence>
<dbReference type="OrthoDB" id="9805202at2"/>
<evidence type="ECO:0000256" key="4">
    <source>
        <dbReference type="ARBA" id="ARBA00022729"/>
    </source>
</evidence>
<keyword evidence="6 7" id="KW-0408">Iron</keyword>
<keyword evidence="8" id="KW-1133">Transmembrane helix</keyword>
<evidence type="ECO:0000256" key="3">
    <source>
        <dbReference type="ARBA" id="ARBA00022723"/>
    </source>
</evidence>
<evidence type="ECO:0000256" key="5">
    <source>
        <dbReference type="ARBA" id="ARBA00023002"/>
    </source>
</evidence>
<dbReference type="EMBL" id="VOXD01000005">
    <property type="protein sequence ID" value="TXF90848.1"/>
    <property type="molecule type" value="Genomic_DNA"/>
</dbReference>
<dbReference type="Pfam" id="PF03150">
    <property type="entry name" value="CCP_MauG"/>
    <property type="match status" value="1"/>
</dbReference>
<keyword evidence="10" id="KW-0575">Peroxidase</keyword>
<dbReference type="AlphaFoldDB" id="A0A5C7FZU4"/>
<keyword evidence="4" id="KW-0732">Signal</keyword>
<dbReference type="InterPro" id="IPR004852">
    <property type="entry name" value="Di-haem_cyt_c_peroxidsae"/>
</dbReference>
<protein>
    <submittedName>
        <fullName evidence="10">Cytochrome-c peroxidase</fullName>
    </submittedName>
</protein>
<feature type="domain" description="Cytochrome c" evidence="9">
    <location>
        <begin position="512"/>
        <end position="658"/>
    </location>
</feature>
<dbReference type="GO" id="GO:0046872">
    <property type="term" value="F:metal ion binding"/>
    <property type="evidence" value="ECO:0007669"/>
    <property type="project" value="UniProtKB-KW"/>
</dbReference>
<name>A0A5C7FZU4_9BACT</name>
<keyword evidence="8" id="KW-0812">Transmembrane</keyword>
<evidence type="ECO:0000259" key="9">
    <source>
        <dbReference type="PROSITE" id="PS51007"/>
    </source>
</evidence>
<sequence length="688" mass="77052">MSLHSKRIPPQPLQFRPAGALTSTGRLFLRVSSYRRMKSLLFVGKALLFSCSYIFLGHFLSIGDLFPPENELDQALFQTTEDFHSDLSELENRLTTYAQLAANDHTPVNDLREIHTSCREQFKRTEFLLEYIEPATVRLHLNGAPLPKTEPSVPEVVVIEPGGLQTLDEMVSEPEIDRKAIANIASKLLKDYQLLYRQVSARRLQHRHVFEGAREEILRIFTLGVTGFDTPGTGAALPESRIALQTIAKAYAGYSNSAAARAPQANARITEALQLGDEMLATNDFDGFDRLRFLREVINPLTENLPRVQAALEIESIADYTLLPHPVNPQPSTLFDADFLNADYYANLSDSPNRKARLELGELLFFDPILSNNLKTSCASCHQPGKAFTDGRQRSLSNDGKSMVQRNAPTLVNSVFAEKYFHDLREEHLERQMNHVVANELEFATDFITIEKRLRQSEEYKALFAAAYADQPKYQLSKWSISDALSNYVMSLRSQNSVFDRFARGESEELAEEVRRGFNVFMGKATCGTCHFAPTFSGLVPPHFAESESEVLGVPADSLWTNAELDADPGRIANRLPRDEAYFYAFAFKTPTVRNIAVTGPYMHNGVYTDLRQVMEFYNLGGGAGIGINVPHQTLPGGALNLSETEIADVITFMESLTDYESLNHTPAKLPSFPDNEAWNNRKVGGDY</sequence>
<evidence type="ECO:0000256" key="7">
    <source>
        <dbReference type="PROSITE-ProRule" id="PRU00433"/>
    </source>
</evidence>
<dbReference type="GO" id="GO:0030313">
    <property type="term" value="C:cell envelope"/>
    <property type="evidence" value="ECO:0007669"/>
    <property type="project" value="UniProtKB-SubCell"/>
</dbReference>
<keyword evidence="5" id="KW-0560">Oxidoreductase</keyword>
<dbReference type="Gene3D" id="1.10.760.10">
    <property type="entry name" value="Cytochrome c-like domain"/>
    <property type="match status" value="2"/>
</dbReference>
<dbReference type="InterPro" id="IPR051395">
    <property type="entry name" value="Cytochrome_c_Peroxidase/MauG"/>
</dbReference>
<proteinExistence type="predicted"/>
<evidence type="ECO:0000256" key="8">
    <source>
        <dbReference type="SAM" id="Phobius"/>
    </source>
</evidence>
<evidence type="ECO:0000256" key="6">
    <source>
        <dbReference type="ARBA" id="ARBA00023004"/>
    </source>
</evidence>
<dbReference type="Proteomes" id="UP000321907">
    <property type="component" value="Unassembled WGS sequence"/>
</dbReference>
<feature type="transmembrane region" description="Helical" evidence="8">
    <location>
        <begin position="40"/>
        <end position="60"/>
    </location>
</feature>
<gene>
    <name evidence="10" type="ORF">FUA23_05260</name>
</gene>
<keyword evidence="11" id="KW-1185">Reference proteome</keyword>
<organism evidence="10 11">
    <name type="scientific">Neolewinella aurantiaca</name>
    <dbReference type="NCBI Taxonomy" id="2602767"/>
    <lineage>
        <taxon>Bacteria</taxon>
        <taxon>Pseudomonadati</taxon>
        <taxon>Bacteroidota</taxon>
        <taxon>Saprospiria</taxon>
        <taxon>Saprospirales</taxon>
        <taxon>Lewinellaceae</taxon>
        <taxon>Neolewinella</taxon>
    </lineage>
</organism>
<dbReference type="SUPFAM" id="SSF46626">
    <property type="entry name" value="Cytochrome c"/>
    <property type="match status" value="2"/>
</dbReference>
<feature type="domain" description="Cytochrome c" evidence="9">
    <location>
        <begin position="356"/>
        <end position="484"/>
    </location>
</feature>
<reference evidence="10 11" key="1">
    <citation type="submission" date="2019-08" db="EMBL/GenBank/DDBJ databases">
        <title>Lewinella sp. strain SSH13 Genome sequencing and assembly.</title>
        <authorList>
            <person name="Kim I."/>
        </authorList>
    </citation>
    <scope>NUCLEOTIDE SEQUENCE [LARGE SCALE GENOMIC DNA]</scope>
    <source>
        <strain evidence="10 11">SSH13</strain>
    </source>
</reference>
<dbReference type="GO" id="GO:0020037">
    <property type="term" value="F:heme binding"/>
    <property type="evidence" value="ECO:0007669"/>
    <property type="project" value="InterPro"/>
</dbReference>
<dbReference type="GO" id="GO:0004130">
    <property type="term" value="F:cytochrome-c peroxidase activity"/>
    <property type="evidence" value="ECO:0007669"/>
    <property type="project" value="TreeGrafter"/>
</dbReference>
<comment type="caution">
    <text evidence="10">The sequence shown here is derived from an EMBL/GenBank/DDBJ whole genome shotgun (WGS) entry which is preliminary data.</text>
</comment>
<evidence type="ECO:0000313" key="11">
    <source>
        <dbReference type="Proteomes" id="UP000321907"/>
    </source>
</evidence>